<evidence type="ECO:0008006" key="3">
    <source>
        <dbReference type="Google" id="ProtNLM"/>
    </source>
</evidence>
<gene>
    <name evidence="2" type="ORF">METZ01_LOCUS480434</name>
</gene>
<feature type="transmembrane region" description="Helical" evidence="1">
    <location>
        <begin position="6"/>
        <end position="24"/>
    </location>
</feature>
<accession>A0A383C6C7</accession>
<sequence length="134" mass="15693">MNIDYTVTALMFPAIPLLMSVYGNRFHTLSNLIRKIHDEYVWEKHIPPEWEKQLINLSGRVRWLKYTLACASFGFLFNMLTVFALYLNMIFLARIIFGSCCLAMIVSVIFFIRDIHLSTETLKLHLSDMKIDLD</sequence>
<reference evidence="2" key="1">
    <citation type="submission" date="2018-05" db="EMBL/GenBank/DDBJ databases">
        <authorList>
            <person name="Lanie J.A."/>
            <person name="Ng W.-L."/>
            <person name="Kazmierczak K.M."/>
            <person name="Andrzejewski T.M."/>
            <person name="Davidsen T.M."/>
            <person name="Wayne K.J."/>
            <person name="Tettelin H."/>
            <person name="Glass J.I."/>
            <person name="Rusch D."/>
            <person name="Podicherti R."/>
            <person name="Tsui H.-C.T."/>
            <person name="Winkler M.E."/>
        </authorList>
    </citation>
    <scope>NUCLEOTIDE SEQUENCE</scope>
</reference>
<feature type="transmembrane region" description="Helical" evidence="1">
    <location>
        <begin position="91"/>
        <end position="112"/>
    </location>
</feature>
<protein>
    <recommendedName>
        <fullName evidence="3">DUF2721 domain-containing protein</fullName>
    </recommendedName>
</protein>
<dbReference type="AlphaFoldDB" id="A0A383C6C7"/>
<keyword evidence="1" id="KW-0812">Transmembrane</keyword>
<keyword evidence="1" id="KW-1133">Transmembrane helix</keyword>
<dbReference type="InterPro" id="IPR021279">
    <property type="entry name" value="DUF2721"/>
</dbReference>
<dbReference type="EMBL" id="UINC01206106">
    <property type="protein sequence ID" value="SVE27580.1"/>
    <property type="molecule type" value="Genomic_DNA"/>
</dbReference>
<organism evidence="2">
    <name type="scientific">marine metagenome</name>
    <dbReference type="NCBI Taxonomy" id="408172"/>
    <lineage>
        <taxon>unclassified sequences</taxon>
        <taxon>metagenomes</taxon>
        <taxon>ecological metagenomes</taxon>
    </lineage>
</organism>
<dbReference type="Pfam" id="PF11026">
    <property type="entry name" value="DUF2721"/>
    <property type="match status" value="1"/>
</dbReference>
<feature type="transmembrane region" description="Helical" evidence="1">
    <location>
        <begin position="63"/>
        <end position="85"/>
    </location>
</feature>
<evidence type="ECO:0000313" key="2">
    <source>
        <dbReference type="EMBL" id="SVE27580.1"/>
    </source>
</evidence>
<name>A0A383C6C7_9ZZZZ</name>
<proteinExistence type="predicted"/>
<evidence type="ECO:0000256" key="1">
    <source>
        <dbReference type="SAM" id="Phobius"/>
    </source>
</evidence>
<keyword evidence="1" id="KW-0472">Membrane</keyword>